<accession>A0A7S2IH56</accession>
<gene>
    <name evidence="2" type="ORF">HTAM1171_LOCUS12041</name>
</gene>
<evidence type="ECO:0000256" key="1">
    <source>
        <dbReference type="SAM" id="MobiDB-lite"/>
    </source>
</evidence>
<dbReference type="InterPro" id="IPR035925">
    <property type="entry name" value="BSD_dom_sf"/>
</dbReference>
<feature type="compositionally biased region" description="Polar residues" evidence="1">
    <location>
        <begin position="19"/>
        <end position="28"/>
    </location>
</feature>
<dbReference type="Gene3D" id="1.10.3970.10">
    <property type="entry name" value="BSD domain"/>
    <property type="match status" value="1"/>
</dbReference>
<reference evidence="2" key="1">
    <citation type="submission" date="2021-01" db="EMBL/GenBank/DDBJ databases">
        <authorList>
            <person name="Corre E."/>
            <person name="Pelletier E."/>
            <person name="Niang G."/>
            <person name="Scheremetjew M."/>
            <person name="Finn R."/>
            <person name="Kale V."/>
            <person name="Holt S."/>
            <person name="Cochrane G."/>
            <person name="Meng A."/>
            <person name="Brown T."/>
            <person name="Cohen L."/>
        </authorList>
    </citation>
    <scope>NUCLEOTIDE SEQUENCE</scope>
    <source>
        <strain evidence="2">CCMP826</strain>
    </source>
</reference>
<feature type="compositionally biased region" description="Basic and acidic residues" evidence="1">
    <location>
        <begin position="8"/>
        <end position="18"/>
    </location>
</feature>
<protein>
    <recommendedName>
        <fullName evidence="3">BSD domain-containing protein</fullName>
    </recommendedName>
</protein>
<proteinExistence type="predicted"/>
<dbReference type="EMBL" id="HBGV01019415">
    <property type="protein sequence ID" value="CAD9518421.1"/>
    <property type="molecule type" value="Transcribed_RNA"/>
</dbReference>
<dbReference type="AlphaFoldDB" id="A0A7S2IH56"/>
<organism evidence="2">
    <name type="scientific">Helicotheca tamesis</name>
    <dbReference type="NCBI Taxonomy" id="374047"/>
    <lineage>
        <taxon>Eukaryota</taxon>
        <taxon>Sar</taxon>
        <taxon>Stramenopiles</taxon>
        <taxon>Ochrophyta</taxon>
        <taxon>Bacillariophyta</taxon>
        <taxon>Mediophyceae</taxon>
        <taxon>Lithodesmiophycidae</taxon>
        <taxon>Lithodesmiales</taxon>
        <taxon>Lithodesmiaceae</taxon>
        <taxon>Helicotheca</taxon>
    </lineage>
</organism>
<sequence>MTSTPAKAQEEPTEKENLQDSMMSSSFPSLVGAMTSTDASVSEESTTEEGEVSGTWFGLNDLTSIARSIKRSIPPAIDTITDAIQRSAMTVAAEFTQLERDAEERRWREAVNNGDAIELHLPWEIPSTILDNEDQTKNNNAPAYVEDEDLKKKILKLSLEEDTFVTPFVEAGKEPDFELDDSRIHLIRRLLLIDENLNAAHDKLDDDQFETKEILFWKNYFHHCEQLRSGENEAAETDNKVDECNSRRTSIATDGYDEYVETSTTESRGVDGCEVLSVSSDGQTPPPHTLSTDDLVLVGFEGDHLDDVAANITFTEK</sequence>
<evidence type="ECO:0008006" key="3">
    <source>
        <dbReference type="Google" id="ProtNLM"/>
    </source>
</evidence>
<feature type="region of interest" description="Disordered" evidence="1">
    <location>
        <begin position="1"/>
        <end position="53"/>
    </location>
</feature>
<name>A0A7S2IH56_9STRA</name>
<evidence type="ECO:0000313" key="2">
    <source>
        <dbReference type="EMBL" id="CAD9518421.1"/>
    </source>
</evidence>
<feature type="compositionally biased region" description="Low complexity" evidence="1">
    <location>
        <begin position="35"/>
        <end position="44"/>
    </location>
</feature>